<evidence type="ECO:0000313" key="6">
    <source>
        <dbReference type="EMBL" id="MDO8106553.1"/>
    </source>
</evidence>
<reference evidence="6 7" key="1">
    <citation type="submission" date="2023-07" db="EMBL/GenBank/DDBJ databases">
        <title>Description of novel actinomycetes strains, isolated from tidal flat sediment.</title>
        <authorList>
            <person name="Lu C."/>
        </authorList>
    </citation>
    <scope>NUCLEOTIDE SEQUENCE [LARGE SCALE GENOMIC DNA]</scope>
    <source>
        <strain evidence="6 7">SYSU T00b441</strain>
    </source>
</reference>
<sequence>MPARRHRLAAVVALAALALAGCAAPREQITPVQSAGPSATTSAPSASAPAGGTVESFYGQSVSWSACGDFQCATISAPLNWADPSAGSISLAIERRPADDPAHRIGSLLINPGGPGSSGVDFLSYAVTSVLGADVLADYDVVAFDPRGVGKSSAVECGPDSQVDTYLTQDVTIDSQASLDAARAKATAFGQACQEDTGALLAHVDTASAARDMDLMRALLGDDQLHYLGFSYGTFLGATYAGLFPKNVGRLVLDGALDPSLTSDQLSEQQAQGFENALRSYVQYCQNAPGCPLTGSVSHGMQQIADVVDRAKQRPLSTSDGHAVNGTLAFYGVIVTLYNDDYWPLLTQALSEAINQHTGGQLLEYADVYLDRTADGTYLSNSNLAIQAINCLDYPAASRDYQQMVAFRDQIARTAPTFADWFAMAPGCETWPVQSTRTPAPIHATGAAPILVVGTTGDPATPYRWAQALADQLDSGVLLTWKGQGHTAYGRAGSCISDAVETYLLTGATPPVGTTCS</sequence>
<keyword evidence="2 4" id="KW-0732">Signal</keyword>
<evidence type="ECO:0000256" key="4">
    <source>
        <dbReference type="SAM" id="SignalP"/>
    </source>
</evidence>
<dbReference type="Proteomes" id="UP001232536">
    <property type="component" value="Unassembled WGS sequence"/>
</dbReference>
<dbReference type="PROSITE" id="PS51257">
    <property type="entry name" value="PROKAR_LIPOPROTEIN"/>
    <property type="match status" value="1"/>
</dbReference>
<feature type="chain" id="PRO_5045290543" evidence="4">
    <location>
        <begin position="24"/>
        <end position="517"/>
    </location>
</feature>
<feature type="signal peptide" evidence="4">
    <location>
        <begin position="1"/>
        <end position="23"/>
    </location>
</feature>
<evidence type="ECO:0000259" key="5">
    <source>
        <dbReference type="Pfam" id="PF08386"/>
    </source>
</evidence>
<comment type="caution">
    <text evidence="6">The sequence shown here is derived from an EMBL/GenBank/DDBJ whole genome shotgun (WGS) entry which is preliminary data.</text>
</comment>
<dbReference type="PANTHER" id="PTHR43248">
    <property type="entry name" value="2-SUCCINYL-6-HYDROXY-2,4-CYCLOHEXADIENE-1-CARBOXYLATE SYNTHASE"/>
    <property type="match status" value="1"/>
</dbReference>
<dbReference type="Gene3D" id="3.40.50.1820">
    <property type="entry name" value="alpha/beta hydrolase"/>
    <property type="match status" value="1"/>
</dbReference>
<proteinExistence type="inferred from homology"/>
<accession>A0ABT9D8U0</accession>
<dbReference type="InterPro" id="IPR029058">
    <property type="entry name" value="AB_hydrolase_fold"/>
</dbReference>
<dbReference type="Pfam" id="PF08386">
    <property type="entry name" value="Abhydrolase_4"/>
    <property type="match status" value="1"/>
</dbReference>
<keyword evidence="3 6" id="KW-0378">Hydrolase</keyword>
<dbReference type="EMBL" id="JAUQYP010000001">
    <property type="protein sequence ID" value="MDO8106553.1"/>
    <property type="molecule type" value="Genomic_DNA"/>
</dbReference>
<gene>
    <name evidence="6" type="ORF">Q6348_05005</name>
</gene>
<organism evidence="6 7">
    <name type="scientific">Actinotalea lenta</name>
    <dbReference type="NCBI Taxonomy" id="3064654"/>
    <lineage>
        <taxon>Bacteria</taxon>
        <taxon>Bacillati</taxon>
        <taxon>Actinomycetota</taxon>
        <taxon>Actinomycetes</taxon>
        <taxon>Micrococcales</taxon>
        <taxon>Cellulomonadaceae</taxon>
        <taxon>Actinotalea</taxon>
    </lineage>
</organism>
<protein>
    <submittedName>
        <fullName evidence="6">Alpha/beta hydrolase</fullName>
    </submittedName>
</protein>
<evidence type="ECO:0000256" key="3">
    <source>
        <dbReference type="ARBA" id="ARBA00022801"/>
    </source>
</evidence>
<evidence type="ECO:0000256" key="1">
    <source>
        <dbReference type="ARBA" id="ARBA00010088"/>
    </source>
</evidence>
<dbReference type="InterPro" id="IPR051601">
    <property type="entry name" value="Serine_prot/Carboxylest_S33"/>
</dbReference>
<dbReference type="PANTHER" id="PTHR43248:SF29">
    <property type="entry name" value="TRIPEPTIDYL AMINOPEPTIDASE"/>
    <property type="match status" value="1"/>
</dbReference>
<keyword evidence="7" id="KW-1185">Reference proteome</keyword>
<feature type="domain" description="Peptidase S33 tripeptidyl aminopeptidase-like C-terminal" evidence="5">
    <location>
        <begin position="422"/>
        <end position="516"/>
    </location>
</feature>
<evidence type="ECO:0000313" key="7">
    <source>
        <dbReference type="Proteomes" id="UP001232536"/>
    </source>
</evidence>
<name>A0ABT9D8U0_9CELL</name>
<comment type="similarity">
    <text evidence="1">Belongs to the peptidase S33 family.</text>
</comment>
<evidence type="ECO:0000256" key="2">
    <source>
        <dbReference type="ARBA" id="ARBA00022729"/>
    </source>
</evidence>
<dbReference type="InterPro" id="IPR013595">
    <property type="entry name" value="Pept_S33_TAP-like_C"/>
</dbReference>
<dbReference type="SUPFAM" id="SSF53474">
    <property type="entry name" value="alpha/beta-Hydrolases"/>
    <property type="match status" value="1"/>
</dbReference>
<dbReference type="GO" id="GO:0016787">
    <property type="term" value="F:hydrolase activity"/>
    <property type="evidence" value="ECO:0007669"/>
    <property type="project" value="UniProtKB-KW"/>
</dbReference>
<dbReference type="RefSeq" id="WP_304600205.1">
    <property type="nucleotide sequence ID" value="NZ_JAUQYP010000001.1"/>
</dbReference>